<name>A0A1H0VS84_SELRU</name>
<accession>A0A1H0VS84</accession>
<feature type="transmembrane region" description="Helical" evidence="1">
    <location>
        <begin position="79"/>
        <end position="101"/>
    </location>
</feature>
<feature type="transmembrane region" description="Helical" evidence="1">
    <location>
        <begin position="52"/>
        <end position="72"/>
    </location>
</feature>
<keyword evidence="1" id="KW-0472">Membrane</keyword>
<dbReference type="AlphaFoldDB" id="A0A1H0VS84"/>
<dbReference type="EMBL" id="FNJQ01000070">
    <property type="protein sequence ID" value="SDP80956.1"/>
    <property type="molecule type" value="Genomic_DNA"/>
</dbReference>
<evidence type="ECO:0000313" key="2">
    <source>
        <dbReference type="EMBL" id="SDP80956.1"/>
    </source>
</evidence>
<feature type="transmembrane region" description="Helical" evidence="1">
    <location>
        <begin position="107"/>
        <end position="129"/>
    </location>
</feature>
<gene>
    <name evidence="2" type="ORF">SAMN05216366_1702</name>
</gene>
<organism evidence="2 3">
    <name type="scientific">Selenomonas ruminantium</name>
    <dbReference type="NCBI Taxonomy" id="971"/>
    <lineage>
        <taxon>Bacteria</taxon>
        <taxon>Bacillati</taxon>
        <taxon>Bacillota</taxon>
        <taxon>Negativicutes</taxon>
        <taxon>Selenomonadales</taxon>
        <taxon>Selenomonadaceae</taxon>
        <taxon>Selenomonas</taxon>
    </lineage>
</organism>
<protein>
    <submittedName>
        <fullName evidence="2">Uncharacterized protein</fullName>
    </submittedName>
</protein>
<dbReference type="Proteomes" id="UP000182412">
    <property type="component" value="Unassembled WGS sequence"/>
</dbReference>
<evidence type="ECO:0000313" key="3">
    <source>
        <dbReference type="Proteomes" id="UP000182412"/>
    </source>
</evidence>
<evidence type="ECO:0000256" key="1">
    <source>
        <dbReference type="SAM" id="Phobius"/>
    </source>
</evidence>
<sequence>EFTQNLGQPLTQQPNHSSVQPYPSYYFPLNAVYFIFRHRLATIQFFSCHFTFSLYILSFTLSFALYFALYICQISHFCLYFSIYFSIAKKLAAVIILGHLIPDSKKSLSPVSIISTFDATAALMIPLSFTSRIDASSSVNSSGICTTSMTESAIAKNRSIANIFLGNFRLNIRRSSSIFWVHTTP</sequence>
<feature type="non-terminal residue" evidence="2">
    <location>
        <position position="1"/>
    </location>
</feature>
<keyword evidence="1" id="KW-1133">Transmembrane helix</keyword>
<proteinExistence type="predicted"/>
<reference evidence="2 3" key="1">
    <citation type="submission" date="2016-10" db="EMBL/GenBank/DDBJ databases">
        <authorList>
            <person name="de Groot N.N."/>
        </authorList>
    </citation>
    <scope>NUCLEOTIDE SEQUENCE [LARGE SCALE GENOMIC DNA]</scope>
    <source>
        <strain evidence="2 3">S137</strain>
    </source>
</reference>
<keyword evidence="1" id="KW-0812">Transmembrane</keyword>